<evidence type="ECO:0000313" key="3">
    <source>
        <dbReference type="EMBL" id="CAI2361140.1"/>
    </source>
</evidence>
<reference evidence="3" key="1">
    <citation type="submission" date="2023-07" db="EMBL/GenBank/DDBJ databases">
        <authorList>
            <consortium name="AG Swart"/>
            <person name="Singh M."/>
            <person name="Singh A."/>
            <person name="Seah K."/>
            <person name="Emmerich C."/>
        </authorList>
    </citation>
    <scope>NUCLEOTIDE SEQUENCE</scope>
    <source>
        <strain evidence="3">DP1</strain>
    </source>
</reference>
<protein>
    <submittedName>
        <fullName evidence="3">Uncharacterized protein</fullName>
    </submittedName>
</protein>
<dbReference type="Proteomes" id="UP001295684">
    <property type="component" value="Unassembled WGS sequence"/>
</dbReference>
<evidence type="ECO:0000256" key="1">
    <source>
        <dbReference type="SAM" id="Coils"/>
    </source>
</evidence>
<dbReference type="EMBL" id="CAMPGE010002341">
    <property type="protein sequence ID" value="CAI2361140.1"/>
    <property type="molecule type" value="Genomic_DNA"/>
</dbReference>
<accession>A0AAD1X8A9</accession>
<comment type="caution">
    <text evidence="3">The sequence shown here is derived from an EMBL/GenBank/DDBJ whole genome shotgun (WGS) entry which is preliminary data.</text>
</comment>
<dbReference type="AlphaFoldDB" id="A0AAD1X8A9"/>
<name>A0AAD1X8A9_EUPCR</name>
<gene>
    <name evidence="3" type="ORF">ECRASSUSDP1_LOCUS2450</name>
</gene>
<feature type="region of interest" description="Disordered" evidence="2">
    <location>
        <begin position="181"/>
        <end position="206"/>
    </location>
</feature>
<keyword evidence="1" id="KW-0175">Coiled coil</keyword>
<proteinExistence type="predicted"/>
<evidence type="ECO:0000256" key="2">
    <source>
        <dbReference type="SAM" id="MobiDB-lite"/>
    </source>
</evidence>
<feature type="coiled-coil region" evidence="1">
    <location>
        <begin position="375"/>
        <end position="436"/>
    </location>
</feature>
<feature type="compositionally biased region" description="Basic and acidic residues" evidence="2">
    <location>
        <begin position="304"/>
        <end position="326"/>
    </location>
</feature>
<feature type="region of interest" description="Disordered" evidence="2">
    <location>
        <begin position="299"/>
        <end position="326"/>
    </location>
</feature>
<sequence length="452" mass="54488">MPKVKIYVGEKLTEEAKAACEALQINQKFLKPRNFESFKEKGLAEELQRIRYEHYEDRRNQLIWQIDNAMKAMHSSSPTHQAILTNSISKYTDAFTKGTKSVSQKPDIALRVPIDREEIVQKQKAKSIYNEEKMALVRENKEKLHQEEEEKLLKKIKDKTKRDKIIKEVQQLEEKKRIERKKKEEAKRATVEQNRKERLKKIERDNKQRYKSMTKKNTYQSEERDKLIKERLSTIRRMEEQEEDDVDSKLGHYQEKMAKAEEKKQNFISSKLSNTMVHLQRVQEKKENLNMSNDLAVQSKHMRSLTEKYGRSKRIEKDKEAKKSDIHIKQLSKQERAHNNMIVKAREEKERIRYLKKKMFEKEMSGQAPPVNYYRQKVKETIDFENEQRKEIQKLKRQDHYENYKVREHKLQNIYKQRLINKLMEKRQRADKIKQQQNRIMSFVSMSKNSSL</sequence>
<keyword evidence="4" id="KW-1185">Reference proteome</keyword>
<organism evidence="3 4">
    <name type="scientific">Euplotes crassus</name>
    <dbReference type="NCBI Taxonomy" id="5936"/>
    <lineage>
        <taxon>Eukaryota</taxon>
        <taxon>Sar</taxon>
        <taxon>Alveolata</taxon>
        <taxon>Ciliophora</taxon>
        <taxon>Intramacronucleata</taxon>
        <taxon>Spirotrichea</taxon>
        <taxon>Hypotrichia</taxon>
        <taxon>Euplotida</taxon>
        <taxon>Euplotidae</taxon>
        <taxon>Moneuplotes</taxon>
    </lineage>
</organism>
<evidence type="ECO:0000313" key="4">
    <source>
        <dbReference type="Proteomes" id="UP001295684"/>
    </source>
</evidence>